<organism evidence="1 2">
    <name type="scientific">Nonomuraea glycinis</name>
    <dbReference type="NCBI Taxonomy" id="2047744"/>
    <lineage>
        <taxon>Bacteria</taxon>
        <taxon>Bacillati</taxon>
        <taxon>Actinomycetota</taxon>
        <taxon>Actinomycetes</taxon>
        <taxon>Streptosporangiales</taxon>
        <taxon>Streptosporangiaceae</taxon>
        <taxon>Nonomuraea</taxon>
    </lineage>
</organism>
<reference evidence="1" key="1">
    <citation type="journal article" date="2014" name="Int. J. Syst. Evol. Microbiol.">
        <title>Complete genome sequence of Corynebacterium casei LMG S-19264T (=DSM 44701T), isolated from a smear-ripened cheese.</title>
        <authorList>
            <consortium name="US DOE Joint Genome Institute (JGI-PGF)"/>
            <person name="Walter F."/>
            <person name="Albersmeier A."/>
            <person name="Kalinowski J."/>
            <person name="Ruckert C."/>
        </authorList>
    </citation>
    <scope>NUCLEOTIDE SEQUENCE</scope>
    <source>
        <strain evidence="1">CGMCC 4.7430</strain>
    </source>
</reference>
<evidence type="ECO:0000313" key="2">
    <source>
        <dbReference type="Proteomes" id="UP000660745"/>
    </source>
</evidence>
<comment type="caution">
    <text evidence="1">The sequence shown here is derived from an EMBL/GenBank/DDBJ whole genome shotgun (WGS) entry which is preliminary data.</text>
</comment>
<dbReference type="Proteomes" id="UP000660745">
    <property type="component" value="Unassembled WGS sequence"/>
</dbReference>
<evidence type="ECO:0000313" key="1">
    <source>
        <dbReference type="EMBL" id="GGP14442.1"/>
    </source>
</evidence>
<keyword evidence="2" id="KW-1185">Reference proteome</keyword>
<accession>A0A918ABK9</accession>
<sequence length="191" mass="20209">MRLLAALAPDTTLLLAVRGGPAYSPRWQSEASSLVLHARRQLRLLQALQVIQSHSYQRIMIPPPSRTSNAELAEIIQLAHLLQGAQVEATWSYVDFPIPADAGPPPEGEFSVAILHELNAQVGGRHIPLGMYQCVTYLAARIADPAEAAAAQAGDSIRLLPGSIDRALITAVSAAEALAALAARSGVPPTC</sequence>
<name>A0A918ABK9_9ACTN</name>
<protein>
    <submittedName>
        <fullName evidence="1">Uncharacterized protein</fullName>
    </submittedName>
</protein>
<gene>
    <name evidence="1" type="ORF">GCM10012278_70260</name>
</gene>
<proteinExistence type="predicted"/>
<dbReference type="AlphaFoldDB" id="A0A918ABK9"/>
<reference evidence="1" key="2">
    <citation type="submission" date="2020-09" db="EMBL/GenBank/DDBJ databases">
        <authorList>
            <person name="Sun Q."/>
            <person name="Zhou Y."/>
        </authorList>
    </citation>
    <scope>NUCLEOTIDE SEQUENCE</scope>
    <source>
        <strain evidence="1">CGMCC 4.7430</strain>
    </source>
</reference>
<dbReference type="EMBL" id="BMNK01000016">
    <property type="protein sequence ID" value="GGP14442.1"/>
    <property type="molecule type" value="Genomic_DNA"/>
</dbReference>